<dbReference type="EC" id="2.7.7.12" evidence="10"/>
<evidence type="ECO:0000256" key="6">
    <source>
        <dbReference type="ARBA" id="ARBA00022679"/>
    </source>
</evidence>
<reference evidence="13 14" key="1">
    <citation type="submission" date="2018-06" db="EMBL/GenBank/DDBJ databases">
        <title>Genomic Encyclopedia of Type Strains, Phase III (KMG-III): the genomes of soil and plant-associated and newly described type strains.</title>
        <authorList>
            <person name="Whitman W."/>
        </authorList>
    </citation>
    <scope>NUCLEOTIDE SEQUENCE [LARGE SCALE GENOMIC DNA]</scope>
    <source>
        <strain evidence="13 14">CGMCC 1.8979</strain>
    </source>
</reference>
<dbReference type="GO" id="GO:0006012">
    <property type="term" value="P:galactose metabolic process"/>
    <property type="evidence" value="ECO:0007669"/>
    <property type="project" value="UniProtKB-UniRule"/>
</dbReference>
<feature type="domain" description="Galactose-1-phosphate uridyl transferase N-terminal" evidence="11">
    <location>
        <begin position="25"/>
        <end position="237"/>
    </location>
</feature>
<name>A0A327YNJ7_9BACL</name>
<proteinExistence type="inferred from homology"/>
<feature type="domain" description="Galactose-1-phosphate uridyl transferase C-terminal" evidence="12">
    <location>
        <begin position="253"/>
        <end position="432"/>
    </location>
</feature>
<dbReference type="InterPro" id="IPR000766">
    <property type="entry name" value="GalP_uridyl_Trfase_II"/>
</dbReference>
<keyword evidence="9 10" id="KW-0119">Carbohydrate metabolism</keyword>
<evidence type="ECO:0000256" key="10">
    <source>
        <dbReference type="HAMAP-Rule" id="MF_00571"/>
    </source>
</evidence>
<comment type="caution">
    <text evidence="13">The sequence shown here is derived from an EMBL/GenBank/DDBJ whole genome shotgun (WGS) entry which is preliminary data.</text>
</comment>
<comment type="similarity">
    <text evidence="4 10">Belongs to the galactose-1-phosphate uridylyltransferase type 2 family.</text>
</comment>
<evidence type="ECO:0000256" key="7">
    <source>
        <dbReference type="ARBA" id="ARBA00022695"/>
    </source>
</evidence>
<dbReference type="HAMAP" id="MF_00571">
    <property type="entry name" value="GalP_UDP_trans"/>
    <property type="match status" value="1"/>
</dbReference>
<dbReference type="GO" id="GO:0008108">
    <property type="term" value="F:UDP-glucose:hexose-1-phosphate uridylyltransferase activity"/>
    <property type="evidence" value="ECO:0007669"/>
    <property type="project" value="UniProtKB-UniRule"/>
</dbReference>
<organism evidence="13 14">
    <name type="scientific">Paranoxybacillus vitaminiphilus</name>
    <dbReference type="NCBI Taxonomy" id="581036"/>
    <lineage>
        <taxon>Bacteria</taxon>
        <taxon>Bacillati</taxon>
        <taxon>Bacillota</taxon>
        <taxon>Bacilli</taxon>
        <taxon>Bacillales</taxon>
        <taxon>Anoxybacillaceae</taxon>
        <taxon>Paranoxybacillus</taxon>
    </lineage>
</organism>
<evidence type="ECO:0000256" key="2">
    <source>
        <dbReference type="ARBA" id="ARBA00004496"/>
    </source>
</evidence>
<dbReference type="PIRSF" id="PIRSF006005">
    <property type="entry name" value="GalT_BS"/>
    <property type="match status" value="1"/>
</dbReference>
<keyword evidence="8 10" id="KW-0299">Galactose metabolism</keyword>
<dbReference type="NCBIfam" id="TIGR01239">
    <property type="entry name" value="galT_2"/>
    <property type="match status" value="1"/>
</dbReference>
<evidence type="ECO:0000259" key="11">
    <source>
        <dbReference type="Pfam" id="PF01087"/>
    </source>
</evidence>
<keyword evidence="6 10" id="KW-0808">Transferase</keyword>
<gene>
    <name evidence="10" type="primary">galT</name>
    <name evidence="13" type="ORF">B0I26_10279</name>
</gene>
<dbReference type="PANTHER" id="PTHR39191:SF1">
    <property type="entry name" value="DUF4922 DOMAIN-CONTAINING PROTEIN"/>
    <property type="match status" value="1"/>
</dbReference>
<protein>
    <recommendedName>
        <fullName evidence="10">Galactose-1-phosphate uridylyltransferase</fullName>
        <shortName evidence="10">Gal-1-P uridylyltransferase</shortName>
        <ecNumber evidence="10">2.7.7.12</ecNumber>
    </recommendedName>
    <alternativeName>
        <fullName evidence="10">UDP-glucose--hexose-1-phosphate uridylyltransferase</fullName>
    </alternativeName>
</protein>
<evidence type="ECO:0000256" key="3">
    <source>
        <dbReference type="ARBA" id="ARBA00004947"/>
    </source>
</evidence>
<dbReference type="Pfam" id="PF01087">
    <property type="entry name" value="GalP_UDP_transf"/>
    <property type="match status" value="1"/>
</dbReference>
<dbReference type="InterPro" id="IPR023425">
    <property type="entry name" value="GalP_uridyl_Trfase_II_CS"/>
</dbReference>
<evidence type="ECO:0000256" key="8">
    <source>
        <dbReference type="ARBA" id="ARBA00023144"/>
    </source>
</evidence>
<keyword evidence="5 10" id="KW-0963">Cytoplasm</keyword>
<sequence>MLNMIHIYEEIEKLIQYGIKQGLLHPEDAIYARNRILATLKLEEWKSVEIKADEIGASCDSILENILDWAYEHGRLETNTVTERDILDANIMNCLMARPSEIIREFYQRYHEHPEKATDWFYSFNIASNYIRSNRLAKNKIWKAETAYGEFDMTINLAKPEKDPKEIARLRDLPASSYPACLLCAENEGYEGTLRHPARSNHRVIPLTLAGEQWCFQYSPYVYYNEHCIVFSREHVPMKMGRETFVRLLEFIEQFPHYFIGSNADLPIVGGSILSHDHYQGGKYTFAIEKAEIEEKINLPLYPSLTVGIVRWPMSVIRVRGTKEEVLNAADLIYRTWKQYSDPSADIYAFSGDIPHNTVTPIARRRSGLYEMDIVLRNNRTSAQYPYGIFHPHEELHHIKKENIGLIEVMGLAVLPGRLAAELNKLADYLIQRTNRNEWEESMLKHWDWYEELSHKYRSITYDNVHEILRHETGKRFEKVLEHAGVFKRTREGKVAFQRFLKKVQESRHD</sequence>
<dbReference type="InterPro" id="IPR005849">
    <property type="entry name" value="GalP_Utransf_N"/>
</dbReference>
<keyword evidence="14" id="KW-1185">Reference proteome</keyword>
<evidence type="ECO:0000256" key="1">
    <source>
        <dbReference type="ARBA" id="ARBA00001107"/>
    </source>
</evidence>
<dbReference type="PANTHER" id="PTHR39191">
    <property type="entry name" value="GALACTOSE-1-PHOSPHATE URIDYLYLTRANSFERASE"/>
    <property type="match status" value="1"/>
</dbReference>
<evidence type="ECO:0000256" key="9">
    <source>
        <dbReference type="ARBA" id="ARBA00023277"/>
    </source>
</evidence>
<dbReference type="UniPathway" id="UPA00214"/>
<comment type="catalytic activity">
    <reaction evidence="1 10">
        <text>alpha-D-galactose 1-phosphate + UDP-alpha-D-glucose = alpha-D-glucose 1-phosphate + UDP-alpha-D-galactose</text>
        <dbReference type="Rhea" id="RHEA:13989"/>
        <dbReference type="ChEBI" id="CHEBI:58336"/>
        <dbReference type="ChEBI" id="CHEBI:58601"/>
        <dbReference type="ChEBI" id="CHEBI:58885"/>
        <dbReference type="ChEBI" id="CHEBI:66914"/>
        <dbReference type="EC" id="2.7.7.12"/>
    </reaction>
</comment>
<accession>A0A327YNJ7</accession>
<evidence type="ECO:0000259" key="12">
    <source>
        <dbReference type="Pfam" id="PF02744"/>
    </source>
</evidence>
<dbReference type="Proteomes" id="UP000248555">
    <property type="component" value="Unassembled WGS sequence"/>
</dbReference>
<dbReference type="InterPro" id="IPR005850">
    <property type="entry name" value="GalP_Utransf_C"/>
</dbReference>
<dbReference type="AlphaFoldDB" id="A0A327YNJ7"/>
<comment type="pathway">
    <text evidence="3 10">Carbohydrate metabolism; galactose metabolism.</text>
</comment>
<dbReference type="GO" id="GO:0005737">
    <property type="term" value="C:cytoplasm"/>
    <property type="evidence" value="ECO:0007669"/>
    <property type="project" value="UniProtKB-SubCell"/>
</dbReference>
<comment type="subcellular location">
    <subcellularLocation>
        <location evidence="2 10">Cytoplasm</location>
    </subcellularLocation>
</comment>
<evidence type="ECO:0000256" key="5">
    <source>
        <dbReference type="ARBA" id="ARBA00022490"/>
    </source>
</evidence>
<dbReference type="Pfam" id="PF02744">
    <property type="entry name" value="GalP_UDP_tr_C"/>
    <property type="match status" value="1"/>
</dbReference>
<keyword evidence="7 10" id="KW-0548">Nucleotidyltransferase</keyword>
<dbReference type="EMBL" id="QLMH01000002">
    <property type="protein sequence ID" value="RAK22091.1"/>
    <property type="molecule type" value="Genomic_DNA"/>
</dbReference>
<evidence type="ECO:0000313" key="14">
    <source>
        <dbReference type="Proteomes" id="UP000248555"/>
    </source>
</evidence>
<evidence type="ECO:0000313" key="13">
    <source>
        <dbReference type="EMBL" id="RAK22091.1"/>
    </source>
</evidence>
<dbReference type="NCBIfam" id="NF003629">
    <property type="entry name" value="PRK05270.1-2"/>
    <property type="match status" value="1"/>
</dbReference>
<evidence type="ECO:0000256" key="4">
    <source>
        <dbReference type="ARBA" id="ARBA00008706"/>
    </source>
</evidence>
<dbReference type="PROSITE" id="PS01163">
    <property type="entry name" value="GAL_P_UDP_TRANSF_II"/>
    <property type="match status" value="1"/>
</dbReference>